<sequence>MMNMKLKTIHEKRIIEEFLKDKNPNDYHYYYNNLESPFWENTQWFGLFNKEKLEALAMYIIKYGFPVLLCTSYSNDEYAEELAKQLKAFLPKDLYAHLNRRDNNFQGQVCKYYNMELKEHIDYKGYNAKEVVRLTKDDYDIIVNLLEKSHPEYLLEREFVEENYFFGIKDGHKLICVGGISAKNEEVAVAAIGCVTTHPDYRKKGLGTKVMVEIIKNLLGEYENICLNVKEENLPAIGCYEKLGFKKIGFFNEVITG</sequence>
<reference evidence="2 3" key="1">
    <citation type="submission" date="2017-06" db="EMBL/GenBank/DDBJ databases">
        <title>Draft genome sequence of anaerobic fermentative bacterium Anaeromicrobium sediminis DY2726D isolated from West Pacific Ocean sediments.</title>
        <authorList>
            <person name="Zeng X."/>
        </authorList>
    </citation>
    <scope>NUCLEOTIDE SEQUENCE [LARGE SCALE GENOMIC DNA]</scope>
    <source>
        <strain evidence="2 3">DY2726D</strain>
    </source>
</reference>
<dbReference type="InterPro" id="IPR000182">
    <property type="entry name" value="GNAT_dom"/>
</dbReference>
<dbReference type="Gene3D" id="3.40.630.30">
    <property type="match status" value="1"/>
</dbReference>
<dbReference type="GO" id="GO:0016747">
    <property type="term" value="F:acyltransferase activity, transferring groups other than amino-acyl groups"/>
    <property type="evidence" value="ECO:0007669"/>
    <property type="project" value="InterPro"/>
</dbReference>
<proteinExistence type="predicted"/>
<dbReference type="OrthoDB" id="2036043at2"/>
<evidence type="ECO:0000313" key="3">
    <source>
        <dbReference type="Proteomes" id="UP000216024"/>
    </source>
</evidence>
<feature type="domain" description="N-acetyltransferase" evidence="1">
    <location>
        <begin position="129"/>
        <end position="257"/>
    </location>
</feature>
<keyword evidence="3" id="KW-1185">Reference proteome</keyword>
<evidence type="ECO:0000259" key="1">
    <source>
        <dbReference type="PROSITE" id="PS51186"/>
    </source>
</evidence>
<gene>
    <name evidence="2" type="ORF">CCE28_11405</name>
</gene>
<dbReference type="InterPro" id="IPR016181">
    <property type="entry name" value="Acyl_CoA_acyltransferase"/>
</dbReference>
<evidence type="ECO:0000313" key="2">
    <source>
        <dbReference type="EMBL" id="PAB59117.1"/>
    </source>
</evidence>
<accession>A0A267MI44</accession>
<dbReference type="CDD" id="cd04301">
    <property type="entry name" value="NAT_SF"/>
    <property type="match status" value="1"/>
</dbReference>
<name>A0A267MI44_9FIRM</name>
<dbReference type="Pfam" id="PF00583">
    <property type="entry name" value="Acetyltransf_1"/>
    <property type="match status" value="1"/>
</dbReference>
<protein>
    <recommendedName>
        <fullName evidence="1">N-acetyltransferase domain-containing protein</fullName>
    </recommendedName>
</protein>
<dbReference type="EMBL" id="NIBG01000009">
    <property type="protein sequence ID" value="PAB59117.1"/>
    <property type="molecule type" value="Genomic_DNA"/>
</dbReference>
<dbReference type="PROSITE" id="PS51186">
    <property type="entry name" value="GNAT"/>
    <property type="match status" value="1"/>
</dbReference>
<comment type="caution">
    <text evidence="2">The sequence shown here is derived from an EMBL/GenBank/DDBJ whole genome shotgun (WGS) entry which is preliminary data.</text>
</comment>
<dbReference type="Proteomes" id="UP000216024">
    <property type="component" value="Unassembled WGS sequence"/>
</dbReference>
<organism evidence="2 3">
    <name type="scientific">Anaeromicrobium sediminis</name>
    <dbReference type="NCBI Taxonomy" id="1478221"/>
    <lineage>
        <taxon>Bacteria</taxon>
        <taxon>Bacillati</taxon>
        <taxon>Bacillota</taxon>
        <taxon>Clostridia</taxon>
        <taxon>Peptostreptococcales</taxon>
        <taxon>Thermotaleaceae</taxon>
        <taxon>Anaeromicrobium</taxon>
    </lineage>
</organism>
<dbReference type="SUPFAM" id="SSF55729">
    <property type="entry name" value="Acyl-CoA N-acyltransferases (Nat)"/>
    <property type="match status" value="1"/>
</dbReference>
<dbReference type="AlphaFoldDB" id="A0A267MI44"/>